<evidence type="ECO:0000256" key="1">
    <source>
        <dbReference type="ARBA" id="ARBA00000142"/>
    </source>
</evidence>
<comment type="caution">
    <text evidence="7">Lacks conserved residue(s) required for the propagation of feature annotation.</text>
</comment>
<evidence type="ECO:0000256" key="5">
    <source>
        <dbReference type="ARBA" id="ARBA00022691"/>
    </source>
</evidence>
<feature type="binding site" evidence="7">
    <location>
        <begin position="215"/>
        <end position="218"/>
    </location>
    <ligand>
        <name>substrate</name>
    </ligand>
</feature>
<feature type="region of interest" description="Disordered" evidence="8">
    <location>
        <begin position="1"/>
        <end position="21"/>
    </location>
</feature>
<protein>
    <recommendedName>
        <fullName evidence="7">tRNA (guanine-N(7)-)-methyltransferase</fullName>
        <ecNumber evidence="7">2.1.1.33</ecNumber>
    </recommendedName>
    <alternativeName>
        <fullName evidence="7">tRNA (guanine(46)-N(7))-methyltransferase</fullName>
    </alternativeName>
    <alternativeName>
        <fullName evidence="7">tRNA(m7G46)-methyltransferase</fullName>
    </alternativeName>
</protein>
<dbReference type="InterPro" id="IPR029063">
    <property type="entry name" value="SAM-dependent_MTases_sf"/>
</dbReference>
<proteinExistence type="inferred from homology"/>
<dbReference type="SUPFAM" id="SSF53335">
    <property type="entry name" value="S-adenosyl-L-methionine-dependent methyltransferases"/>
    <property type="match status" value="1"/>
</dbReference>
<comment type="catalytic activity">
    <reaction evidence="1 7">
        <text>guanosine(46) in tRNA + S-adenosyl-L-methionine = N(7)-methylguanosine(46) in tRNA + S-adenosyl-L-homocysteine</text>
        <dbReference type="Rhea" id="RHEA:42708"/>
        <dbReference type="Rhea" id="RHEA-COMP:10188"/>
        <dbReference type="Rhea" id="RHEA-COMP:10189"/>
        <dbReference type="ChEBI" id="CHEBI:57856"/>
        <dbReference type="ChEBI" id="CHEBI:59789"/>
        <dbReference type="ChEBI" id="CHEBI:74269"/>
        <dbReference type="ChEBI" id="CHEBI:74480"/>
        <dbReference type="EC" id="2.1.1.33"/>
    </reaction>
</comment>
<comment type="similarity">
    <text evidence="7">Belongs to the class I-like SAM-binding methyltransferase superfamily. TrmB family.</text>
</comment>
<dbReference type="EC" id="2.1.1.33" evidence="7"/>
<gene>
    <name evidence="7" type="primary">trmB</name>
    <name evidence="9" type="ORF">A6A05_05980</name>
</gene>
<dbReference type="PROSITE" id="PS51625">
    <property type="entry name" value="SAM_MT_TRMB"/>
    <property type="match status" value="1"/>
</dbReference>
<name>A0A178MYW4_9PROT</name>
<accession>A0A178MYW4</accession>
<comment type="pathway">
    <text evidence="7">tRNA modification; N(7)-methylguanine-tRNA biosynthesis.</text>
</comment>
<feature type="binding site" evidence="7">
    <location>
        <position position="142"/>
    </location>
    <ligand>
        <name>S-adenosyl-L-methionine</name>
        <dbReference type="ChEBI" id="CHEBI:59789"/>
    </ligand>
</feature>
<dbReference type="UniPathway" id="UPA00989"/>
<sequence length="238" mass="26589">MSDHPENARVPTKDPRFFGRRSGKRLRPAALDLLANLLPRLAVTAPTEGQTVDPKALFDPAPAQLWLEVGFGGGEHVAAQARAYPGIGIIGCEPFKNGIASLLTHIKTGEITNVRIFADDARRLLPSFPDACLNRVFVLFPDPWPKTRHAERRFIGPDNLDLLARLMEDGAELRVASDDPVYQDWATHQLRAHPAFTELQVTTDRSLLPPDWPATRYEQKCLAGRPPVFFRFARKARV</sequence>
<evidence type="ECO:0000256" key="8">
    <source>
        <dbReference type="SAM" id="MobiDB-lite"/>
    </source>
</evidence>
<dbReference type="AlphaFoldDB" id="A0A178MYW4"/>
<organism evidence="9 10">
    <name type="scientific">Magnetospirillum moscoviense</name>
    <dbReference type="NCBI Taxonomy" id="1437059"/>
    <lineage>
        <taxon>Bacteria</taxon>
        <taxon>Pseudomonadati</taxon>
        <taxon>Pseudomonadota</taxon>
        <taxon>Alphaproteobacteria</taxon>
        <taxon>Rhodospirillales</taxon>
        <taxon>Rhodospirillaceae</taxon>
        <taxon>Magnetospirillum</taxon>
    </lineage>
</organism>
<evidence type="ECO:0000256" key="4">
    <source>
        <dbReference type="ARBA" id="ARBA00022679"/>
    </source>
</evidence>
<feature type="binding site" evidence="7">
    <location>
        <position position="178"/>
    </location>
    <ligand>
        <name>substrate</name>
    </ligand>
</feature>
<evidence type="ECO:0000256" key="7">
    <source>
        <dbReference type="HAMAP-Rule" id="MF_01057"/>
    </source>
</evidence>
<dbReference type="PANTHER" id="PTHR23417">
    <property type="entry name" value="3-DEOXY-D-MANNO-OCTULOSONIC-ACID TRANSFERASE/TRNA GUANINE-N 7 - -METHYLTRANSFERASE"/>
    <property type="match status" value="1"/>
</dbReference>
<feature type="binding site" evidence="7">
    <location>
        <position position="93"/>
    </location>
    <ligand>
        <name>S-adenosyl-L-methionine</name>
        <dbReference type="ChEBI" id="CHEBI:59789"/>
    </ligand>
</feature>
<keyword evidence="3 7" id="KW-0489">Methyltransferase</keyword>
<dbReference type="PANTHER" id="PTHR23417:SF14">
    <property type="entry name" value="PENTACOTRIPEPTIDE-REPEAT REGION OF PRORP DOMAIN-CONTAINING PROTEIN"/>
    <property type="match status" value="1"/>
</dbReference>
<dbReference type="InterPro" id="IPR055361">
    <property type="entry name" value="tRNA_methyltr_TrmB_bact"/>
</dbReference>
<feature type="binding site" evidence="7">
    <location>
        <position position="146"/>
    </location>
    <ligand>
        <name>substrate</name>
    </ligand>
</feature>
<feature type="binding site" evidence="7">
    <location>
        <position position="68"/>
    </location>
    <ligand>
        <name>S-adenosyl-L-methionine</name>
        <dbReference type="ChEBI" id="CHEBI:59789"/>
    </ligand>
</feature>
<feature type="compositionally biased region" description="Basic and acidic residues" evidence="8">
    <location>
        <begin position="1"/>
        <end position="17"/>
    </location>
</feature>
<keyword evidence="10" id="KW-1185">Reference proteome</keyword>
<keyword evidence="4 7" id="KW-0808">Transferase</keyword>
<dbReference type="EMBL" id="LWQU01000022">
    <property type="protein sequence ID" value="OAN65502.1"/>
    <property type="molecule type" value="Genomic_DNA"/>
</dbReference>
<dbReference type="GO" id="GO:0043527">
    <property type="term" value="C:tRNA methyltransferase complex"/>
    <property type="evidence" value="ECO:0007669"/>
    <property type="project" value="TreeGrafter"/>
</dbReference>
<dbReference type="Proteomes" id="UP000078543">
    <property type="component" value="Unassembled WGS sequence"/>
</dbReference>
<dbReference type="HAMAP" id="MF_01057">
    <property type="entry name" value="tRNA_methyltr_TrmB"/>
    <property type="match status" value="1"/>
</dbReference>
<feature type="binding site" evidence="7">
    <location>
        <position position="120"/>
    </location>
    <ligand>
        <name>S-adenosyl-L-methionine</name>
        <dbReference type="ChEBI" id="CHEBI:59789"/>
    </ligand>
</feature>
<evidence type="ECO:0000256" key="3">
    <source>
        <dbReference type="ARBA" id="ARBA00022603"/>
    </source>
</evidence>
<evidence type="ECO:0000313" key="10">
    <source>
        <dbReference type="Proteomes" id="UP000078543"/>
    </source>
</evidence>
<keyword evidence="6 7" id="KW-0819">tRNA processing</keyword>
<dbReference type="Gene3D" id="3.40.50.150">
    <property type="entry name" value="Vaccinia Virus protein VP39"/>
    <property type="match status" value="1"/>
</dbReference>
<comment type="caution">
    <text evidence="9">The sequence shown here is derived from an EMBL/GenBank/DDBJ whole genome shotgun (WGS) entry which is preliminary data.</text>
</comment>
<dbReference type="OrthoDB" id="9802090at2"/>
<evidence type="ECO:0000313" key="9">
    <source>
        <dbReference type="EMBL" id="OAN65502.1"/>
    </source>
</evidence>
<dbReference type="GO" id="GO:0008176">
    <property type="term" value="F:tRNA (guanine(46)-N7)-methyltransferase activity"/>
    <property type="evidence" value="ECO:0007669"/>
    <property type="project" value="UniProtKB-UniRule"/>
</dbReference>
<reference evidence="9 10" key="1">
    <citation type="submission" date="2016-04" db="EMBL/GenBank/DDBJ databases">
        <title>Draft genome sequence of freshwater magnetotactic bacteria Magnetospirillum marisnigri SP-1 and Magnetospirillum moscoviense BB-1.</title>
        <authorList>
            <person name="Koziaeva V."/>
            <person name="Dziuba M.V."/>
            <person name="Ivanov T.M."/>
            <person name="Kuznetsov B."/>
            <person name="Grouzdev D.S."/>
        </authorList>
    </citation>
    <scope>NUCLEOTIDE SEQUENCE [LARGE SCALE GENOMIC DNA]</scope>
    <source>
        <strain evidence="9 10">BB-1</strain>
    </source>
</reference>
<dbReference type="InterPro" id="IPR003358">
    <property type="entry name" value="tRNA_(Gua-N-7)_MeTrfase_Trmb"/>
</dbReference>
<evidence type="ECO:0000256" key="6">
    <source>
        <dbReference type="ARBA" id="ARBA00022694"/>
    </source>
</evidence>
<dbReference type="STRING" id="1437059.A6A05_05980"/>
<dbReference type="Pfam" id="PF02390">
    <property type="entry name" value="Methyltransf_4"/>
    <property type="match status" value="1"/>
</dbReference>
<dbReference type="RefSeq" id="WP_068496728.1">
    <property type="nucleotide sequence ID" value="NZ_LWQU01000022.1"/>
</dbReference>
<keyword evidence="5 7" id="KW-0949">S-adenosyl-L-methionine</keyword>
<evidence type="ECO:0000256" key="2">
    <source>
        <dbReference type="ARBA" id="ARBA00003015"/>
    </source>
</evidence>
<comment type="function">
    <text evidence="2 7">Catalyzes the formation of N(7)-methylguanine at position 46 (m7G46) in tRNA.</text>
</comment>